<evidence type="ECO:0000313" key="2">
    <source>
        <dbReference type="EMBL" id="KAJ7089785.1"/>
    </source>
</evidence>
<feature type="compositionally biased region" description="Low complexity" evidence="1">
    <location>
        <begin position="457"/>
        <end position="475"/>
    </location>
</feature>
<comment type="caution">
    <text evidence="2">The sequence shown here is derived from an EMBL/GenBank/DDBJ whole genome shotgun (WGS) entry which is preliminary data.</text>
</comment>
<feature type="region of interest" description="Disordered" evidence="1">
    <location>
        <begin position="457"/>
        <end position="477"/>
    </location>
</feature>
<proteinExistence type="predicted"/>
<evidence type="ECO:0000256" key="1">
    <source>
        <dbReference type="SAM" id="MobiDB-lite"/>
    </source>
</evidence>
<dbReference type="EMBL" id="JARJCN010000023">
    <property type="protein sequence ID" value="KAJ7089785.1"/>
    <property type="molecule type" value="Genomic_DNA"/>
</dbReference>
<protein>
    <submittedName>
        <fullName evidence="2">Uncharacterized protein</fullName>
    </submittedName>
</protein>
<sequence length="576" mass="64748">MDPNAPLLPSDLEAANFYRGLESKPILVARSDRDVWEPIYGPYVYVKAKVLTPLGPHLLNRVWDKTVSVAMESYLEEQGVQYTGLTPLRIGVDGQNPPPAVILMGVRPGSLSREKGHEVAVHCHRILVQHNITDIHVQIRESAASLSGASLFKPSTIVNVAYNLRQPFSTSLGIPICNAATPHVEGTGGFFFTRNRKLFMVTARHVLFDPNTVENTQYEYKDGTGAGRINVMFMGKAAFDTRVQAIQDDIDRQNIALWEERVAYAETLEEDEDAAERKATQHALDEAKQAVGVFEKLQKDIERDWADETKRIIGHVVFSPRLDFGVGEGRYTEDWAVIEIHPNMISRLNFVGNVIDLGQIDAADLTKMINFTNPHSFKYPIDRLHRCRGILSDKEMLNPDPKTKDQDNEPTIMAIQNGNVSGLQVGRVNNIHSIVRRYYENLPGISSREVAVLPRTSKSGSYSRYKSGPFSRPGDSGAGVVAGDGKICGLLTVRRRRIHRNVGYCVHDPYRLHHRAHEPLRYRRRQFLSFGRGSRLKFSNGVLSPDLLNPVHSNGDIPHHRKRFSGIKRLQEEEDG</sequence>
<name>A0AAD6XV37_9AGAR</name>
<reference evidence="2" key="1">
    <citation type="submission" date="2023-03" db="EMBL/GenBank/DDBJ databases">
        <title>Massive genome expansion in bonnet fungi (Mycena s.s.) driven by repeated elements and novel gene families across ecological guilds.</title>
        <authorList>
            <consortium name="Lawrence Berkeley National Laboratory"/>
            <person name="Harder C.B."/>
            <person name="Miyauchi S."/>
            <person name="Viragh M."/>
            <person name="Kuo A."/>
            <person name="Thoen E."/>
            <person name="Andreopoulos B."/>
            <person name="Lu D."/>
            <person name="Skrede I."/>
            <person name="Drula E."/>
            <person name="Henrissat B."/>
            <person name="Morin E."/>
            <person name="Kohler A."/>
            <person name="Barry K."/>
            <person name="LaButti K."/>
            <person name="Morin E."/>
            <person name="Salamov A."/>
            <person name="Lipzen A."/>
            <person name="Mereny Z."/>
            <person name="Hegedus B."/>
            <person name="Baldrian P."/>
            <person name="Stursova M."/>
            <person name="Weitz H."/>
            <person name="Taylor A."/>
            <person name="Grigoriev I.V."/>
            <person name="Nagy L.G."/>
            <person name="Martin F."/>
            <person name="Kauserud H."/>
        </authorList>
    </citation>
    <scope>NUCLEOTIDE SEQUENCE</scope>
    <source>
        <strain evidence="2">CBHHK173m</strain>
    </source>
</reference>
<accession>A0AAD6XV37</accession>
<keyword evidence="3" id="KW-1185">Reference proteome</keyword>
<evidence type="ECO:0000313" key="3">
    <source>
        <dbReference type="Proteomes" id="UP001222325"/>
    </source>
</evidence>
<dbReference type="AlphaFoldDB" id="A0AAD6XV37"/>
<organism evidence="2 3">
    <name type="scientific">Mycena belliarum</name>
    <dbReference type="NCBI Taxonomy" id="1033014"/>
    <lineage>
        <taxon>Eukaryota</taxon>
        <taxon>Fungi</taxon>
        <taxon>Dikarya</taxon>
        <taxon>Basidiomycota</taxon>
        <taxon>Agaricomycotina</taxon>
        <taxon>Agaricomycetes</taxon>
        <taxon>Agaricomycetidae</taxon>
        <taxon>Agaricales</taxon>
        <taxon>Marasmiineae</taxon>
        <taxon>Mycenaceae</taxon>
        <taxon>Mycena</taxon>
    </lineage>
</organism>
<gene>
    <name evidence="2" type="ORF">B0H15DRAFT_271601</name>
</gene>
<dbReference type="Proteomes" id="UP001222325">
    <property type="component" value="Unassembled WGS sequence"/>
</dbReference>